<dbReference type="InterPro" id="IPR043502">
    <property type="entry name" value="DNA/RNA_pol_sf"/>
</dbReference>
<protein>
    <submittedName>
        <fullName evidence="2">Copia protein</fullName>
    </submittedName>
</protein>
<dbReference type="Pfam" id="PF07727">
    <property type="entry name" value="RVT_2"/>
    <property type="match status" value="1"/>
</dbReference>
<dbReference type="SUPFAM" id="SSF56672">
    <property type="entry name" value="DNA/RNA polymerases"/>
    <property type="match status" value="1"/>
</dbReference>
<gene>
    <name evidence="2" type="ORF">Tci_582015</name>
</gene>
<name>A0A699J417_TANCI</name>
<proteinExistence type="predicted"/>
<comment type="caution">
    <text evidence="2">The sequence shown here is derived from an EMBL/GenBank/DDBJ whole genome shotgun (WGS) entry which is preliminary data.</text>
</comment>
<sequence>MSSIYKPKAPFNLSVLVTPSPLHTNLKMALSDPNWKYAMNDECNALIENKTWKLVPHKPNMHIIHSMWIFRHKLKSDGSFERYKARLVGDGRSQQVGVDCSETFILVVKPATIRVVLSLALSKSWSIHQLDIKTTFLHGNLSKSVYMYQPMGFRDLVYPDYVCRLKKSLYSLKQAP</sequence>
<evidence type="ECO:0000313" key="2">
    <source>
        <dbReference type="EMBL" id="GFA10043.1"/>
    </source>
</evidence>
<reference evidence="2" key="1">
    <citation type="journal article" date="2019" name="Sci. Rep.">
        <title>Draft genome of Tanacetum cinerariifolium, the natural source of mosquito coil.</title>
        <authorList>
            <person name="Yamashiro T."/>
            <person name="Shiraishi A."/>
            <person name="Satake H."/>
            <person name="Nakayama K."/>
        </authorList>
    </citation>
    <scope>NUCLEOTIDE SEQUENCE</scope>
</reference>
<dbReference type="EMBL" id="BKCJ010368913">
    <property type="protein sequence ID" value="GFA10043.1"/>
    <property type="molecule type" value="Genomic_DNA"/>
</dbReference>
<organism evidence="2">
    <name type="scientific">Tanacetum cinerariifolium</name>
    <name type="common">Dalmatian daisy</name>
    <name type="synonym">Chrysanthemum cinerariifolium</name>
    <dbReference type="NCBI Taxonomy" id="118510"/>
    <lineage>
        <taxon>Eukaryota</taxon>
        <taxon>Viridiplantae</taxon>
        <taxon>Streptophyta</taxon>
        <taxon>Embryophyta</taxon>
        <taxon>Tracheophyta</taxon>
        <taxon>Spermatophyta</taxon>
        <taxon>Magnoliopsida</taxon>
        <taxon>eudicotyledons</taxon>
        <taxon>Gunneridae</taxon>
        <taxon>Pentapetalae</taxon>
        <taxon>asterids</taxon>
        <taxon>campanulids</taxon>
        <taxon>Asterales</taxon>
        <taxon>Asteraceae</taxon>
        <taxon>Asteroideae</taxon>
        <taxon>Anthemideae</taxon>
        <taxon>Anthemidinae</taxon>
        <taxon>Tanacetum</taxon>
    </lineage>
</organism>
<dbReference type="AlphaFoldDB" id="A0A699J417"/>
<accession>A0A699J417</accession>
<dbReference type="InterPro" id="IPR013103">
    <property type="entry name" value="RVT_2"/>
</dbReference>
<evidence type="ECO:0000259" key="1">
    <source>
        <dbReference type="Pfam" id="PF07727"/>
    </source>
</evidence>
<feature type="domain" description="Reverse transcriptase Ty1/copia-type" evidence="1">
    <location>
        <begin position="49"/>
        <end position="176"/>
    </location>
</feature>